<dbReference type="Proteomes" id="UP000032233">
    <property type="component" value="Unassembled WGS sequence"/>
</dbReference>
<dbReference type="InterPro" id="IPR036291">
    <property type="entry name" value="NAD(P)-bd_dom_sf"/>
</dbReference>
<feature type="domain" description="NAD-dependent epimerase/dehydratase" evidence="2">
    <location>
        <begin position="8"/>
        <end position="249"/>
    </location>
</feature>
<dbReference type="EMBL" id="AZAC01000008">
    <property type="protein sequence ID" value="KIX14836.1"/>
    <property type="molecule type" value="Genomic_DNA"/>
</dbReference>
<dbReference type="Gene3D" id="3.90.25.10">
    <property type="entry name" value="UDP-galactose 4-epimerase, domain 1"/>
    <property type="match status" value="1"/>
</dbReference>
<dbReference type="InParanoid" id="A0A0D2JGH0"/>
<reference evidence="3 4" key="1">
    <citation type="submission" date="2013-11" db="EMBL/GenBank/DDBJ databases">
        <title>Metagenomic analysis of a methanogenic consortium involved in long chain n-alkane degradation.</title>
        <authorList>
            <person name="Davidova I.A."/>
            <person name="Callaghan A.V."/>
            <person name="Wawrik B."/>
            <person name="Pruitt S."/>
            <person name="Marks C."/>
            <person name="Duncan K.E."/>
            <person name="Suflita J.M."/>
        </authorList>
    </citation>
    <scope>NUCLEOTIDE SEQUENCE [LARGE SCALE GENOMIC DNA]</scope>
    <source>
        <strain evidence="3 4">SPR</strain>
    </source>
</reference>
<evidence type="ECO:0000256" key="1">
    <source>
        <dbReference type="ARBA" id="ARBA00007637"/>
    </source>
</evidence>
<gene>
    <name evidence="3" type="ORF">X474_06740</name>
</gene>
<dbReference type="Pfam" id="PF01370">
    <property type="entry name" value="Epimerase"/>
    <property type="match status" value="1"/>
</dbReference>
<comment type="similarity">
    <text evidence="1">Belongs to the NAD(P)-dependent epimerase/dehydratase family.</text>
</comment>
<evidence type="ECO:0000313" key="4">
    <source>
        <dbReference type="Proteomes" id="UP000032233"/>
    </source>
</evidence>
<dbReference type="SUPFAM" id="SSF51735">
    <property type="entry name" value="NAD(P)-binding Rossmann-fold domains"/>
    <property type="match status" value="1"/>
</dbReference>
<accession>A0A0D2JGH0</accession>
<evidence type="ECO:0000259" key="2">
    <source>
        <dbReference type="Pfam" id="PF01370"/>
    </source>
</evidence>
<dbReference type="PATRIC" id="fig|1429043.3.peg.1430"/>
<dbReference type="RefSeq" id="WP_044347474.1">
    <property type="nucleotide sequence ID" value="NZ_AZAC01000008.1"/>
</dbReference>
<dbReference type="AlphaFoldDB" id="A0A0D2JGH0"/>
<dbReference type="InterPro" id="IPR001509">
    <property type="entry name" value="Epimerase_deHydtase"/>
</dbReference>
<dbReference type="PANTHER" id="PTHR43000">
    <property type="entry name" value="DTDP-D-GLUCOSE 4,6-DEHYDRATASE-RELATED"/>
    <property type="match status" value="1"/>
</dbReference>
<protein>
    <recommendedName>
        <fullName evidence="2">NAD-dependent epimerase/dehydratase domain-containing protein</fullName>
    </recommendedName>
</protein>
<name>A0A0D2JGH0_9BACT</name>
<proteinExistence type="inferred from homology"/>
<dbReference type="CDD" id="cd05256">
    <property type="entry name" value="UDP_AE_SDR_e"/>
    <property type="match status" value="1"/>
</dbReference>
<sequence>MTKKPLYLVTGGDGFIGSHIAENLLNQGHKVRVFDNMSARGGQNCQYLAKLDAGELEVLEGDLRNEEDCAKALDQADFVFHLAALGSIPRSVDNPLRTHAVNATGTLNLLNAARNAKVKRFVHSSSSSVYGEQLTPEGLLSETAPTFPMSPYGVSKVAAEHYVRVFHTIYGLPTVALRYFNVFGPRQDPNGAYAAVIPKFIASILNGEAPTIFGDGGQSRDFTFVVNVVQANLKSITSERAVGRVINVATGANHTVLEVAQRINQILGKDIRPIFSAKRPGEIRHTLADIGRALGLLGYEVEINFSDGLEKTVDALKNK</sequence>
<dbReference type="STRING" id="1429043.X474_06740"/>
<dbReference type="Gene3D" id="3.40.50.720">
    <property type="entry name" value="NAD(P)-binding Rossmann-like Domain"/>
    <property type="match status" value="1"/>
</dbReference>
<comment type="caution">
    <text evidence="3">The sequence shown here is derived from an EMBL/GenBank/DDBJ whole genome shotgun (WGS) entry which is preliminary data.</text>
</comment>
<dbReference type="OrthoDB" id="9801785at2"/>
<evidence type="ECO:0000313" key="3">
    <source>
        <dbReference type="EMBL" id="KIX14836.1"/>
    </source>
</evidence>
<organism evidence="3 4">
    <name type="scientific">Dethiosulfatarculus sandiegensis</name>
    <dbReference type="NCBI Taxonomy" id="1429043"/>
    <lineage>
        <taxon>Bacteria</taxon>
        <taxon>Pseudomonadati</taxon>
        <taxon>Thermodesulfobacteriota</taxon>
        <taxon>Desulfarculia</taxon>
        <taxon>Desulfarculales</taxon>
        <taxon>Desulfarculaceae</taxon>
        <taxon>Dethiosulfatarculus</taxon>
    </lineage>
</organism>
<keyword evidence="4" id="KW-1185">Reference proteome</keyword>